<feature type="domain" description="Nucleotidyltransferase-Associated Rossmannoid Fold" evidence="1">
    <location>
        <begin position="41"/>
        <end position="143"/>
    </location>
</feature>
<reference evidence="2" key="1">
    <citation type="submission" date="2021-03" db="EMBL/GenBank/DDBJ databases">
        <authorList>
            <person name="Wang G."/>
        </authorList>
    </citation>
    <scope>NUCLEOTIDE SEQUENCE</scope>
    <source>
        <strain evidence="2">KCTC 12899</strain>
    </source>
</reference>
<dbReference type="AlphaFoldDB" id="A0A8J7QAZ7"/>
<gene>
    <name evidence="2" type="ORF">J3U88_17775</name>
</gene>
<name>A0A8J7QAZ7_9BACT</name>
<proteinExistence type="predicted"/>
<organism evidence="2 3">
    <name type="scientific">Acanthopleuribacter pedis</name>
    <dbReference type="NCBI Taxonomy" id="442870"/>
    <lineage>
        <taxon>Bacteria</taxon>
        <taxon>Pseudomonadati</taxon>
        <taxon>Acidobacteriota</taxon>
        <taxon>Holophagae</taxon>
        <taxon>Acanthopleuribacterales</taxon>
        <taxon>Acanthopleuribacteraceae</taxon>
        <taxon>Acanthopleuribacter</taxon>
    </lineage>
</organism>
<dbReference type="Proteomes" id="UP000664417">
    <property type="component" value="Unassembled WGS sequence"/>
</dbReference>
<dbReference type="RefSeq" id="WP_207860283.1">
    <property type="nucleotide sequence ID" value="NZ_JAFREP010000016.1"/>
</dbReference>
<dbReference type="InterPro" id="IPR046877">
    <property type="entry name" value="NARF"/>
</dbReference>
<keyword evidence="3" id="KW-1185">Reference proteome</keyword>
<evidence type="ECO:0000259" key="1">
    <source>
        <dbReference type="Pfam" id="PF20299"/>
    </source>
</evidence>
<evidence type="ECO:0000313" key="3">
    <source>
        <dbReference type="Proteomes" id="UP000664417"/>
    </source>
</evidence>
<dbReference type="Pfam" id="PF20299">
    <property type="entry name" value="NARF"/>
    <property type="match status" value="1"/>
</dbReference>
<evidence type="ECO:0000313" key="2">
    <source>
        <dbReference type="EMBL" id="MBO1320329.1"/>
    </source>
</evidence>
<sequence length="150" mass="17198">MASKETFREELKETMRGEAETLYKVLDERDLQDTLVAETRILLLSSAETSATKAWLRRWGMTLADAQDTDSFLTTPTTQEYDLILFDQVEAATVNAIMAAQPRLYCVAYAPNTRLKLDYQDRINLANSPITLFTRILETARFRKVQIPQD</sequence>
<accession>A0A8J7QAZ7</accession>
<dbReference type="EMBL" id="JAFREP010000016">
    <property type="protein sequence ID" value="MBO1320329.1"/>
    <property type="molecule type" value="Genomic_DNA"/>
</dbReference>
<comment type="caution">
    <text evidence="2">The sequence shown here is derived from an EMBL/GenBank/DDBJ whole genome shotgun (WGS) entry which is preliminary data.</text>
</comment>
<protein>
    <recommendedName>
        <fullName evidence="1">Nucleotidyltransferase-Associated Rossmannoid Fold domain-containing protein</fullName>
    </recommendedName>
</protein>